<accession>A0A8S5LKW9</accession>
<dbReference type="GO" id="GO:0003677">
    <property type="term" value="F:DNA binding"/>
    <property type="evidence" value="ECO:0007669"/>
    <property type="project" value="UniProtKB-KW"/>
</dbReference>
<evidence type="ECO:0000256" key="3">
    <source>
        <dbReference type="ARBA" id="ARBA00023163"/>
    </source>
</evidence>
<evidence type="ECO:0000256" key="2">
    <source>
        <dbReference type="ARBA" id="ARBA00023125"/>
    </source>
</evidence>
<reference evidence="5" key="1">
    <citation type="journal article" date="2021" name="Proc. Natl. Acad. Sci. U.S.A.">
        <title>A Catalog of Tens of Thousands of Viruses from Human Metagenomes Reveals Hidden Associations with Chronic Diseases.</title>
        <authorList>
            <person name="Tisza M.J."/>
            <person name="Buck C.B."/>
        </authorList>
    </citation>
    <scope>NUCLEOTIDE SEQUENCE</scope>
    <source>
        <strain evidence="5">Ctvod4</strain>
    </source>
</reference>
<dbReference type="Pfam" id="PF00717">
    <property type="entry name" value="Peptidase_S24"/>
    <property type="match status" value="1"/>
</dbReference>
<keyword evidence="1" id="KW-0805">Transcription regulation</keyword>
<dbReference type="InterPro" id="IPR010982">
    <property type="entry name" value="Lambda_DNA-bd_dom_sf"/>
</dbReference>
<protein>
    <submittedName>
        <fullName evidence="5">LexA-like protein</fullName>
    </submittedName>
</protein>
<keyword evidence="2" id="KW-0238">DNA-binding</keyword>
<keyword evidence="3" id="KW-0804">Transcription</keyword>
<organism evidence="5">
    <name type="scientific">Siphoviridae sp. ctvod4</name>
    <dbReference type="NCBI Taxonomy" id="2827595"/>
    <lineage>
        <taxon>Viruses</taxon>
        <taxon>Duplodnaviria</taxon>
        <taxon>Heunggongvirae</taxon>
        <taxon>Uroviricota</taxon>
        <taxon>Caudoviricetes</taxon>
    </lineage>
</organism>
<evidence type="ECO:0000259" key="4">
    <source>
        <dbReference type="Pfam" id="PF00717"/>
    </source>
</evidence>
<evidence type="ECO:0000313" key="5">
    <source>
        <dbReference type="EMBL" id="DAD70585.1"/>
    </source>
</evidence>
<dbReference type="InterPro" id="IPR015927">
    <property type="entry name" value="Peptidase_S24_S26A/B/C"/>
</dbReference>
<proteinExistence type="predicted"/>
<dbReference type="EMBL" id="BK015869">
    <property type="protein sequence ID" value="DAD70585.1"/>
    <property type="molecule type" value="Genomic_DNA"/>
</dbReference>
<dbReference type="Gene3D" id="2.10.109.10">
    <property type="entry name" value="Umud Fragment, subunit A"/>
    <property type="match status" value="1"/>
</dbReference>
<name>A0A8S5LKW9_9CAUD</name>
<dbReference type="Gene3D" id="1.10.260.40">
    <property type="entry name" value="lambda repressor-like DNA-binding domains"/>
    <property type="match status" value="1"/>
</dbReference>
<dbReference type="PANTHER" id="PTHR40661">
    <property type="match status" value="1"/>
</dbReference>
<dbReference type="PANTHER" id="PTHR40661:SF3">
    <property type="entry name" value="FELS-1 PROPHAGE TRANSCRIPTIONAL REGULATOR"/>
    <property type="match status" value="1"/>
</dbReference>
<sequence length="314" mass="36370">MENNSKKQTNVSTGSSKRLEELLLHLKMSYNKFAKEIGLKDNVKVYHIKNGRNEISADLANAITATFPQVSYQWLLTGNGEMLVQNTPEEEPEEETYLRAERNRYSLSLQRIQELTNLPMKKLKAYDNGDEDVPDDILEAFENLFQRIENEYNESDEQDDTLPVLITDEMVSNVKVPFYEVDFTGGFTSPEMFYEVKPSFVISSPSFAGADFACVLIGNSMSRRIKNGSVIGLKKIEEWWEYFPTNEIYAVVTKNWLRTVKIVKRSKKEGYIDLIPDPLPEYNNPEYETETIRMDYVVGFYKVIAHAFFERMSF</sequence>
<evidence type="ECO:0000256" key="1">
    <source>
        <dbReference type="ARBA" id="ARBA00023015"/>
    </source>
</evidence>
<feature type="domain" description="Peptidase S24/S26A/S26B/S26C" evidence="4">
    <location>
        <begin position="200"/>
        <end position="294"/>
    </location>
</feature>